<proteinExistence type="predicted"/>
<feature type="region of interest" description="Disordered" evidence="1">
    <location>
        <begin position="1"/>
        <end position="59"/>
    </location>
</feature>
<dbReference type="PANTHER" id="PTHR16524:SF2">
    <property type="entry name" value="CELL DEATH REGULATOR AVEN"/>
    <property type="match status" value="1"/>
</dbReference>
<evidence type="ECO:0000313" key="3">
    <source>
        <dbReference type="Proteomes" id="UP001153292"/>
    </source>
</evidence>
<organism evidence="2 3">
    <name type="scientific">Chilo suppressalis</name>
    <name type="common">Asiatic rice borer moth</name>
    <dbReference type="NCBI Taxonomy" id="168631"/>
    <lineage>
        <taxon>Eukaryota</taxon>
        <taxon>Metazoa</taxon>
        <taxon>Ecdysozoa</taxon>
        <taxon>Arthropoda</taxon>
        <taxon>Hexapoda</taxon>
        <taxon>Insecta</taxon>
        <taxon>Pterygota</taxon>
        <taxon>Neoptera</taxon>
        <taxon>Endopterygota</taxon>
        <taxon>Lepidoptera</taxon>
        <taxon>Glossata</taxon>
        <taxon>Ditrysia</taxon>
        <taxon>Pyraloidea</taxon>
        <taxon>Crambidae</taxon>
        <taxon>Crambinae</taxon>
        <taxon>Chilo</taxon>
    </lineage>
</organism>
<feature type="compositionally biased region" description="Basic and acidic residues" evidence="1">
    <location>
        <begin position="33"/>
        <end position="43"/>
    </location>
</feature>
<evidence type="ECO:0000256" key="1">
    <source>
        <dbReference type="SAM" id="MobiDB-lite"/>
    </source>
</evidence>
<keyword evidence="3" id="KW-1185">Reference proteome</keyword>
<dbReference type="InterPro" id="IPR026187">
    <property type="entry name" value="Aven"/>
</dbReference>
<gene>
    <name evidence="2" type="ORF">CHILSU_LOCUS3246</name>
</gene>
<reference evidence="2" key="1">
    <citation type="submission" date="2021-12" db="EMBL/GenBank/DDBJ databases">
        <authorList>
            <person name="King R."/>
        </authorList>
    </citation>
    <scope>NUCLEOTIDE SEQUENCE</scope>
</reference>
<dbReference type="PANTHER" id="PTHR16524">
    <property type="entry name" value="CELL DEATH REGULATOR AVEN"/>
    <property type="match status" value="1"/>
</dbReference>
<evidence type="ECO:0000313" key="2">
    <source>
        <dbReference type="EMBL" id="CAH0400064.1"/>
    </source>
</evidence>
<dbReference type="EMBL" id="OU963909">
    <property type="protein sequence ID" value="CAH0400064.1"/>
    <property type="molecule type" value="Genomic_DNA"/>
</dbReference>
<accession>A0ABN8B089</accession>
<dbReference type="Proteomes" id="UP001153292">
    <property type="component" value="Chromosome 16"/>
</dbReference>
<feature type="compositionally biased region" description="Basic and acidic residues" evidence="1">
    <location>
        <begin position="1"/>
        <end position="21"/>
    </location>
</feature>
<name>A0ABN8B089_CHISP</name>
<feature type="compositionally biased region" description="Basic and acidic residues" evidence="1">
    <location>
        <begin position="50"/>
        <end position="59"/>
    </location>
</feature>
<sequence>MPEDSKKNKQKVRNDPKEQRRPRQRHQAGAMETKIHKKEEEIKAPIAPPNHEEPGPDFYKNLKRETDEILKITEEENQKYKKKEIQSNWSKYEMPMESYDEIEEHENMGADYEKLIEAPQSIGGYFQFKHEKSWDVDIGPSPYDKFFEINMDDLFLSVSTIPFYNRDNIQKEVFTESDILNMNNRATKFKQKYSNDKVITTPESDEKINTIEETDISIYSEKGNTKEIINETSKNLSYQNLVPENIENHEKTSAIKEIPFAKTCDTDIQIIKQLANNSQITRVDQKNDDDIEDLDDILNDEKKIKHEDIADSLEIPEIPKDLVAVTNMKTETEKIPVIESPEDLEKWLDDFLDG</sequence>
<protein>
    <submittedName>
        <fullName evidence="2">Uncharacterized protein</fullName>
    </submittedName>
</protein>